<dbReference type="InterPro" id="IPR033480">
    <property type="entry name" value="sCache_2"/>
</dbReference>
<dbReference type="InterPro" id="IPR004010">
    <property type="entry name" value="Double_Cache_2"/>
</dbReference>
<dbReference type="InterPro" id="IPR043128">
    <property type="entry name" value="Rev_trsase/Diguanyl_cyclase"/>
</dbReference>
<dbReference type="Pfam" id="PF08269">
    <property type="entry name" value="dCache_2"/>
    <property type="match status" value="1"/>
</dbReference>
<feature type="transmembrane region" description="Helical" evidence="7">
    <location>
        <begin position="12"/>
        <end position="35"/>
    </location>
</feature>
<dbReference type="InterPro" id="IPR052163">
    <property type="entry name" value="DGC-Regulatory_Protein"/>
</dbReference>
<dbReference type="CDD" id="cd00130">
    <property type="entry name" value="PAS"/>
    <property type="match status" value="1"/>
</dbReference>
<feature type="domain" description="PAS" evidence="8">
    <location>
        <begin position="400"/>
        <end position="445"/>
    </location>
</feature>
<protein>
    <submittedName>
        <fullName evidence="11">Diguanylate cyclase</fullName>
    </submittedName>
</protein>
<comment type="caution">
    <text evidence="11">The sequence shown here is derived from an EMBL/GenBank/DDBJ whole genome shotgun (WGS) entry which is preliminary data.</text>
</comment>
<evidence type="ECO:0000313" key="11">
    <source>
        <dbReference type="EMBL" id="RTE67472.1"/>
    </source>
</evidence>
<name>A0A430KVF0_9GAMM</name>
<dbReference type="GO" id="GO:0005886">
    <property type="term" value="C:plasma membrane"/>
    <property type="evidence" value="ECO:0007669"/>
    <property type="project" value="UniProtKB-SubCell"/>
</dbReference>
<feature type="domain" description="GGDEF" evidence="10">
    <location>
        <begin position="558"/>
        <end position="693"/>
    </location>
</feature>
<keyword evidence="5 7" id="KW-1133">Transmembrane helix</keyword>
<evidence type="ECO:0000256" key="4">
    <source>
        <dbReference type="ARBA" id="ARBA00022692"/>
    </source>
</evidence>
<dbReference type="PROSITE" id="PS50113">
    <property type="entry name" value="PAC"/>
    <property type="match status" value="1"/>
</dbReference>
<dbReference type="InterPro" id="IPR000700">
    <property type="entry name" value="PAS-assoc_C"/>
</dbReference>
<proteinExistence type="predicted"/>
<dbReference type="Pfam" id="PF13426">
    <property type="entry name" value="PAS_9"/>
    <property type="match status" value="1"/>
</dbReference>
<dbReference type="SMART" id="SM01049">
    <property type="entry name" value="Cache_2"/>
    <property type="match status" value="2"/>
</dbReference>
<dbReference type="InterPro" id="IPR001610">
    <property type="entry name" value="PAC"/>
</dbReference>
<feature type="domain" description="PAC" evidence="9">
    <location>
        <begin position="473"/>
        <end position="525"/>
    </location>
</feature>
<dbReference type="Proteomes" id="UP000283087">
    <property type="component" value="Unassembled WGS sequence"/>
</dbReference>
<evidence type="ECO:0000256" key="2">
    <source>
        <dbReference type="ARBA" id="ARBA00004651"/>
    </source>
</evidence>
<dbReference type="PANTHER" id="PTHR46663">
    <property type="entry name" value="DIGUANYLATE CYCLASE DGCT-RELATED"/>
    <property type="match status" value="1"/>
</dbReference>
<comment type="subcellular location">
    <subcellularLocation>
        <location evidence="2">Cell membrane</location>
        <topology evidence="2">Multi-pass membrane protein</topology>
    </subcellularLocation>
</comment>
<dbReference type="InterPro" id="IPR000014">
    <property type="entry name" value="PAS"/>
</dbReference>
<dbReference type="GO" id="GO:0003824">
    <property type="term" value="F:catalytic activity"/>
    <property type="evidence" value="ECO:0007669"/>
    <property type="project" value="UniProtKB-ARBA"/>
</dbReference>
<dbReference type="SMART" id="SM00086">
    <property type="entry name" value="PAC"/>
    <property type="match status" value="1"/>
</dbReference>
<evidence type="ECO:0000259" key="9">
    <source>
        <dbReference type="PROSITE" id="PS50113"/>
    </source>
</evidence>
<dbReference type="NCBIfam" id="TIGR00254">
    <property type="entry name" value="GGDEF"/>
    <property type="match status" value="1"/>
</dbReference>
<evidence type="ECO:0000256" key="7">
    <source>
        <dbReference type="SAM" id="Phobius"/>
    </source>
</evidence>
<dbReference type="NCBIfam" id="TIGR00229">
    <property type="entry name" value="sensory_box"/>
    <property type="match status" value="1"/>
</dbReference>
<organism evidence="11 12">
    <name type="scientific">Amphritea opalescens</name>
    <dbReference type="NCBI Taxonomy" id="2490544"/>
    <lineage>
        <taxon>Bacteria</taxon>
        <taxon>Pseudomonadati</taxon>
        <taxon>Pseudomonadota</taxon>
        <taxon>Gammaproteobacteria</taxon>
        <taxon>Oceanospirillales</taxon>
        <taxon>Oceanospirillaceae</taxon>
        <taxon>Amphritea</taxon>
    </lineage>
</organism>
<dbReference type="AlphaFoldDB" id="A0A430KVF0"/>
<dbReference type="Gene3D" id="3.30.70.270">
    <property type="match status" value="1"/>
</dbReference>
<dbReference type="Gene3D" id="3.30.450.20">
    <property type="entry name" value="PAS domain"/>
    <property type="match status" value="3"/>
</dbReference>
<keyword evidence="3" id="KW-1003">Cell membrane</keyword>
<dbReference type="PANTHER" id="PTHR46663:SF3">
    <property type="entry name" value="SLL0267 PROTEIN"/>
    <property type="match status" value="1"/>
</dbReference>
<keyword evidence="4 7" id="KW-0812">Transmembrane</keyword>
<accession>A0A430KVF0</accession>
<feature type="transmembrane region" description="Helical" evidence="7">
    <location>
        <begin position="350"/>
        <end position="373"/>
    </location>
</feature>
<dbReference type="PROSITE" id="PS50887">
    <property type="entry name" value="GGDEF"/>
    <property type="match status" value="1"/>
</dbReference>
<evidence type="ECO:0000256" key="3">
    <source>
        <dbReference type="ARBA" id="ARBA00022475"/>
    </source>
</evidence>
<keyword evidence="12" id="KW-1185">Reference proteome</keyword>
<reference evidence="11 12" key="1">
    <citation type="submission" date="2018-11" db="EMBL/GenBank/DDBJ databases">
        <title>The draft genome sequence of Amphritea opalescens ANRC-JH13T.</title>
        <authorList>
            <person name="Fang Z."/>
            <person name="Zhang Y."/>
            <person name="Han X."/>
        </authorList>
    </citation>
    <scope>NUCLEOTIDE SEQUENCE [LARGE SCALE GENOMIC DNA]</scope>
    <source>
        <strain evidence="11 12">ANRC-JH13</strain>
    </source>
</reference>
<dbReference type="CDD" id="cd01949">
    <property type="entry name" value="GGDEF"/>
    <property type="match status" value="1"/>
</dbReference>
<dbReference type="PROSITE" id="PS50112">
    <property type="entry name" value="PAS"/>
    <property type="match status" value="1"/>
</dbReference>
<dbReference type="FunFam" id="3.30.70.270:FF:000001">
    <property type="entry name" value="Diguanylate cyclase domain protein"/>
    <property type="match status" value="1"/>
</dbReference>
<sequence>MDFTKMPSRSGLNLFWLISVLLVFLLAGFFTYFFIANQQYNHTHLDKLQASIQKHINRRLQYEVNDATHFANARYNSAEQVIMTSSQNEVSQALDVMNRFYQQNRRRMSDDELKTQLLELLRGIRFFNGRGYFFVGDQAGKGLLMPTRPELEGKSMIDVKDDQGIYFVRRFRQVSQSAAGRGYVRYRWYSSDERQRMENKIAFVARFEPYNWVIGAGDYVSQIQQDLQQEVIEYLDGIQFGQNGYLSIIDLNGKVIAGKGVEQFIGKTYTQLDNPDDRERIATLLAKVKHDGFIHTGWYRHDGQPDDEQLLYASLFPAWGWIVLAGGYADPSLELLLQQREQMIQNDRESNITLLLLMVVLLSIALVMMRYYARGFRQLFNYFQRNLDQQSITLDENARALEISERIVDAAHEGILITDADNRIIRINQSFTRITGYILEEVKGKDPRILGSTSNSPEFYKTMWQTLISKGQWHGEIWNRRKNGSLYPQALSITSYRNAEGKIENYIGTFTDISQRKAFEEQLEHMAQSDSLTDLPNRRSLSQRLQHELDVLQRHPDHQLGLMFMDLDLFKTINDTYGHGVGDQVLITIARRLNETVRITDMVSRVGGDEFVILLGNEPGEMQPVAMLLAQRIILAVSEPMMVAGIEMQLTTSIGVALAPNDSNDAAGLMECADRALYQAKKEGSNNVKLFDPSMVKDKIEL</sequence>
<dbReference type="InterPro" id="IPR000160">
    <property type="entry name" value="GGDEF_dom"/>
</dbReference>
<dbReference type="SUPFAM" id="SSF55785">
    <property type="entry name" value="PYP-like sensor domain (PAS domain)"/>
    <property type="match status" value="1"/>
</dbReference>
<evidence type="ECO:0000313" key="12">
    <source>
        <dbReference type="Proteomes" id="UP000283087"/>
    </source>
</evidence>
<dbReference type="InterPro" id="IPR029787">
    <property type="entry name" value="Nucleotide_cyclase"/>
</dbReference>
<dbReference type="EMBL" id="RQXW01000001">
    <property type="protein sequence ID" value="RTE67472.1"/>
    <property type="molecule type" value="Genomic_DNA"/>
</dbReference>
<dbReference type="SMART" id="SM00091">
    <property type="entry name" value="PAS"/>
    <property type="match status" value="1"/>
</dbReference>
<dbReference type="RefSeq" id="WP_126156682.1">
    <property type="nucleotide sequence ID" value="NZ_RQXW01000001.1"/>
</dbReference>
<evidence type="ECO:0000256" key="1">
    <source>
        <dbReference type="ARBA" id="ARBA00001946"/>
    </source>
</evidence>
<evidence type="ECO:0000256" key="5">
    <source>
        <dbReference type="ARBA" id="ARBA00022989"/>
    </source>
</evidence>
<dbReference type="SUPFAM" id="SSF55073">
    <property type="entry name" value="Nucleotide cyclase"/>
    <property type="match status" value="1"/>
</dbReference>
<evidence type="ECO:0000259" key="10">
    <source>
        <dbReference type="PROSITE" id="PS50887"/>
    </source>
</evidence>
<dbReference type="SMART" id="SM00267">
    <property type="entry name" value="GGDEF"/>
    <property type="match status" value="1"/>
</dbReference>
<gene>
    <name evidence="11" type="ORF">EH243_00540</name>
</gene>
<evidence type="ECO:0000256" key="6">
    <source>
        <dbReference type="ARBA" id="ARBA00023136"/>
    </source>
</evidence>
<dbReference type="InterPro" id="IPR035965">
    <property type="entry name" value="PAS-like_dom_sf"/>
</dbReference>
<dbReference type="Pfam" id="PF00990">
    <property type="entry name" value="GGDEF"/>
    <property type="match status" value="1"/>
</dbReference>
<dbReference type="OrthoDB" id="8416215at2"/>
<evidence type="ECO:0000259" key="8">
    <source>
        <dbReference type="PROSITE" id="PS50112"/>
    </source>
</evidence>
<comment type="cofactor">
    <cofactor evidence="1">
        <name>Mg(2+)</name>
        <dbReference type="ChEBI" id="CHEBI:18420"/>
    </cofactor>
</comment>
<keyword evidence="6 7" id="KW-0472">Membrane</keyword>